<dbReference type="GO" id="GO:0032299">
    <property type="term" value="C:ribonuclease H2 complex"/>
    <property type="evidence" value="ECO:0007669"/>
    <property type="project" value="InterPro"/>
</dbReference>
<dbReference type="Pfam" id="PF08615">
    <property type="entry name" value="RNase_H2_suC"/>
    <property type="match status" value="1"/>
</dbReference>
<dbReference type="InterPro" id="IPR013924">
    <property type="entry name" value="RNase_H2_suC"/>
</dbReference>
<gene>
    <name evidence="2" type="ORF">RB653_005052</name>
</gene>
<feature type="region of interest" description="Disordered" evidence="1">
    <location>
        <begin position="154"/>
        <end position="219"/>
    </location>
</feature>
<dbReference type="CDD" id="cd09271">
    <property type="entry name" value="RNase_H2-C"/>
    <property type="match status" value="1"/>
</dbReference>
<accession>A0AAN7U438</accession>
<evidence type="ECO:0000313" key="2">
    <source>
        <dbReference type="EMBL" id="KAK5583457.1"/>
    </source>
</evidence>
<feature type="compositionally biased region" description="Basic and acidic residues" evidence="1">
    <location>
        <begin position="179"/>
        <end position="202"/>
    </location>
</feature>
<sequence length="219" mass="25533">MENGANTSLNHNIVIKIKKDDPSIEDTNLQRLPFNIGYNGFAKVSNYFKVTEKSGPIPTDDKKYLYSTFRGIQIIGEKMKVPNGFDGYIFRDENEQDDSCNRQWETISKFNELTYWNRETIPSDFDKQIQAFKSLNILSMVNKEITEEDIKNEIKSSKKNNQGNSNETSTTTTTTTTTKTEKNQEIILKIEKKDEEKNNFKDDMDDTYEDNIKQKKYKK</sequence>
<keyword evidence="3" id="KW-1185">Reference proteome</keyword>
<evidence type="ECO:0000313" key="3">
    <source>
        <dbReference type="Proteomes" id="UP001344447"/>
    </source>
</evidence>
<dbReference type="Proteomes" id="UP001344447">
    <property type="component" value="Unassembled WGS sequence"/>
</dbReference>
<feature type="compositionally biased region" description="Low complexity" evidence="1">
    <location>
        <begin position="159"/>
        <end position="178"/>
    </location>
</feature>
<evidence type="ECO:0000256" key="1">
    <source>
        <dbReference type="SAM" id="MobiDB-lite"/>
    </source>
</evidence>
<organism evidence="2 3">
    <name type="scientific">Dictyostelium firmibasis</name>
    <dbReference type="NCBI Taxonomy" id="79012"/>
    <lineage>
        <taxon>Eukaryota</taxon>
        <taxon>Amoebozoa</taxon>
        <taxon>Evosea</taxon>
        <taxon>Eumycetozoa</taxon>
        <taxon>Dictyostelia</taxon>
        <taxon>Dictyosteliales</taxon>
        <taxon>Dictyosteliaceae</taxon>
        <taxon>Dictyostelium</taxon>
    </lineage>
</organism>
<reference evidence="2 3" key="1">
    <citation type="submission" date="2023-11" db="EMBL/GenBank/DDBJ databases">
        <title>Dfirmibasis_genome.</title>
        <authorList>
            <person name="Edelbroek B."/>
            <person name="Kjellin J."/>
            <person name="Jerlstrom-Hultqvist J."/>
            <person name="Soderbom F."/>
        </authorList>
    </citation>
    <scope>NUCLEOTIDE SEQUENCE [LARGE SCALE GENOMIC DNA]</scope>
    <source>
        <strain evidence="2 3">TNS-C-14</strain>
    </source>
</reference>
<dbReference type="AlphaFoldDB" id="A0AAN7U438"/>
<dbReference type="GO" id="GO:0006401">
    <property type="term" value="P:RNA catabolic process"/>
    <property type="evidence" value="ECO:0007669"/>
    <property type="project" value="InterPro"/>
</dbReference>
<dbReference type="PANTHER" id="PTHR47204:SF1">
    <property type="entry name" value="RIBONUCLEASE H2 SUBUNIT C"/>
    <property type="match status" value="1"/>
</dbReference>
<dbReference type="PANTHER" id="PTHR47204">
    <property type="entry name" value="OS02G0168900 PROTEIN"/>
    <property type="match status" value="1"/>
</dbReference>
<name>A0AAN7U438_9MYCE</name>
<dbReference type="Gene3D" id="2.40.128.680">
    <property type="match status" value="1"/>
</dbReference>
<comment type="caution">
    <text evidence="2">The sequence shown here is derived from an EMBL/GenBank/DDBJ whole genome shotgun (WGS) entry which is preliminary data.</text>
</comment>
<dbReference type="EMBL" id="JAVFKY010000001">
    <property type="protein sequence ID" value="KAK5583457.1"/>
    <property type="molecule type" value="Genomic_DNA"/>
</dbReference>
<proteinExistence type="predicted"/>
<protein>
    <submittedName>
        <fullName evidence="2">Uncharacterized protein</fullName>
    </submittedName>
</protein>